<dbReference type="InterPro" id="IPR000030">
    <property type="entry name" value="PPE_dom"/>
</dbReference>
<dbReference type="EMBL" id="JAHCLR010000015">
    <property type="protein sequence ID" value="MBS9533826.1"/>
    <property type="molecule type" value="Genomic_DNA"/>
</dbReference>
<dbReference type="RefSeq" id="WP_214092709.1">
    <property type="nucleotide sequence ID" value="NZ_JAHCLR010000015.1"/>
</dbReference>
<comment type="caution">
    <text evidence="5">The sequence shown here is derived from an EMBL/GenBank/DDBJ whole genome shotgun (WGS) entry which is preliminary data.</text>
</comment>
<evidence type="ECO:0000313" key="6">
    <source>
        <dbReference type="Proteomes" id="UP001519535"/>
    </source>
</evidence>
<evidence type="ECO:0000256" key="2">
    <source>
        <dbReference type="SAM" id="Coils"/>
    </source>
</evidence>
<feature type="domain" description="PPE family C-terminal" evidence="4">
    <location>
        <begin position="292"/>
        <end position="360"/>
    </location>
</feature>
<accession>A0ABS5RK05</accession>
<feature type="domain" description="PPE" evidence="3">
    <location>
        <begin position="4"/>
        <end position="166"/>
    </location>
</feature>
<dbReference type="PANTHER" id="PTHR46766:SF1">
    <property type="entry name" value="GLUTAMINE-RICH PROTEIN 2"/>
    <property type="match status" value="1"/>
</dbReference>
<dbReference type="Gene3D" id="1.20.1260.20">
    <property type="entry name" value="PPE superfamily"/>
    <property type="match status" value="1"/>
</dbReference>
<feature type="coiled-coil region" evidence="2">
    <location>
        <begin position="399"/>
        <end position="426"/>
    </location>
</feature>
<dbReference type="InterPro" id="IPR022171">
    <property type="entry name" value="PPE_C"/>
</dbReference>
<evidence type="ECO:0000313" key="5">
    <source>
        <dbReference type="EMBL" id="MBS9533826.1"/>
    </source>
</evidence>
<comment type="similarity">
    <text evidence="1">Belongs to the mycobacterial PPE family.</text>
</comment>
<keyword evidence="6" id="KW-1185">Reference proteome</keyword>
<dbReference type="SUPFAM" id="SSF140459">
    <property type="entry name" value="PE/PPE dimer-like"/>
    <property type="match status" value="1"/>
</dbReference>
<reference evidence="5 6" key="1">
    <citation type="submission" date="2021-05" db="EMBL/GenBank/DDBJ databases">
        <title>Mycobacterium acidophilum sp. nov., an extremely acid-tolerant member of the genus Mycobacterium.</title>
        <authorList>
            <person name="Xia J."/>
        </authorList>
    </citation>
    <scope>NUCLEOTIDE SEQUENCE [LARGE SCALE GENOMIC DNA]</scope>
    <source>
        <strain evidence="5 6">M1</strain>
    </source>
</reference>
<dbReference type="Proteomes" id="UP001519535">
    <property type="component" value="Unassembled WGS sequence"/>
</dbReference>
<gene>
    <name evidence="5" type="ORF">KIH27_09545</name>
</gene>
<dbReference type="PANTHER" id="PTHR46766">
    <property type="entry name" value="GLUTAMINE-RICH PROTEIN 2"/>
    <property type="match status" value="1"/>
</dbReference>
<dbReference type="Pfam" id="PF00823">
    <property type="entry name" value="PPE"/>
    <property type="match status" value="1"/>
</dbReference>
<evidence type="ECO:0000259" key="4">
    <source>
        <dbReference type="Pfam" id="PF12484"/>
    </source>
</evidence>
<organism evidence="5 6">
    <name type="scientific">Mycolicibacter acidiphilus</name>
    <dbReference type="NCBI Taxonomy" id="2835306"/>
    <lineage>
        <taxon>Bacteria</taxon>
        <taxon>Bacillati</taxon>
        <taxon>Actinomycetota</taxon>
        <taxon>Actinomycetes</taxon>
        <taxon>Mycobacteriales</taxon>
        <taxon>Mycobacteriaceae</taxon>
        <taxon>Mycolicibacter</taxon>
    </lineage>
</organism>
<name>A0ABS5RK05_9MYCO</name>
<dbReference type="Pfam" id="PF12484">
    <property type="entry name" value="PPE-SVP"/>
    <property type="match status" value="1"/>
</dbReference>
<keyword evidence="2" id="KW-0175">Coiled coil</keyword>
<sequence length="432" mass="42517">MTGFAGLPPEVVSGRLYAGSGSAPLVAAASAWDRLAATLGSAAASYRSVVTELVDESWQGAASAAMAAAAQPYVEWMNATAAQAAATANQVRAAAAAFEAAHAGAVPPAAVAAHRAALTSLVSGKVLGQNSGAIAANQAEYGSMWAQDAAVMQTYAAGSAAATKSLPALTAAPQTTNQTAGAAPTSTGNPLIDFLNNNGLASFLHSDAVQALSTLAGGLTPFYGSTVQLPALTTALAGFVPAMPSVTAIAGSQAFAGATGAIPAFAAASVSSESTSKFTLAGATAPAAPEVSAGVGRATPVGKLSVPPSWTAANPQGVRLASAAMPLSGAAGAPQAGMGATGGCPGMIPPVAGAVNTSAARRPAGWSDSTMQVIPRLAKAGGDDGSVTVEELEAEDTLSEYEERELDELRTAIAELAEKRDAAARSIREALR</sequence>
<protein>
    <submittedName>
        <fullName evidence="5">PPE domain-containing protein</fullName>
    </submittedName>
</protein>
<evidence type="ECO:0000256" key="1">
    <source>
        <dbReference type="ARBA" id="ARBA00010652"/>
    </source>
</evidence>
<dbReference type="InterPro" id="IPR038332">
    <property type="entry name" value="PPE_sf"/>
</dbReference>
<proteinExistence type="inferred from homology"/>
<evidence type="ECO:0000259" key="3">
    <source>
        <dbReference type="Pfam" id="PF00823"/>
    </source>
</evidence>